<evidence type="ECO:0000256" key="7">
    <source>
        <dbReference type="HAMAP-Rule" id="MF_02065"/>
    </source>
</evidence>
<dbReference type="EC" id="4.2.2.29" evidence="7"/>
<dbReference type="HAMAP" id="MF_02065">
    <property type="entry name" value="MltG"/>
    <property type="match status" value="1"/>
</dbReference>
<comment type="similarity">
    <text evidence="7">Belongs to the transglycosylase MltG family.</text>
</comment>
<evidence type="ECO:0000256" key="3">
    <source>
        <dbReference type="ARBA" id="ARBA00022989"/>
    </source>
</evidence>
<accession>A0ABX7Y8F3</accession>
<keyword evidence="2 7" id="KW-0812">Transmembrane</keyword>
<dbReference type="Gene3D" id="3.30.1490.480">
    <property type="entry name" value="Endolytic murein transglycosylase"/>
    <property type="match status" value="1"/>
</dbReference>
<sequence length="372" mass="41049">MSPTFVDNDGQPDWRKIGYHARSGFAVLLSLIVLVGGGWFVVDKAHDAWIEWRTEADYMGDGKDEVIVVIPQDASVKQIGDLLVQKGVIKAARTFRSVAARQPESAAKLQAGRFRLRAELPAETALRMLLDPANKVALKVTIPEGRVKTQQWEILTKELGLTEEQLAEAAKSSELGLPSWANGNVEGFLFPETYEVAEPVTALGVLKQQVEQFNKVAGAVSLEARAKQAGRNPYDVLIVASIVEKEAARPEDRPMVAQVIYNRLAKKDMKLELDSTVHYAINQFDRVTTTEEDRAVDSPYNTYAKLGLPPTPISNPGQSAIEAALAPSAHEYLYFTAVDLDTGETRYSVDSAGHLENVKLFQEWCQSHQGRC</sequence>
<evidence type="ECO:0000313" key="9">
    <source>
        <dbReference type="Proteomes" id="UP000678513"/>
    </source>
</evidence>
<feature type="site" description="Important for catalytic activity" evidence="7">
    <location>
        <position position="246"/>
    </location>
</feature>
<dbReference type="EMBL" id="CP072384">
    <property type="protein sequence ID" value="QUC09505.1"/>
    <property type="molecule type" value="Genomic_DNA"/>
</dbReference>
<evidence type="ECO:0000256" key="2">
    <source>
        <dbReference type="ARBA" id="ARBA00022692"/>
    </source>
</evidence>
<dbReference type="InterPro" id="IPR003770">
    <property type="entry name" value="MLTG-like"/>
</dbReference>
<name>A0ABX7Y8F3_9ACTN</name>
<comment type="catalytic activity">
    <reaction evidence="7">
        <text>a peptidoglycan chain = a peptidoglycan chain with N-acetyl-1,6-anhydromuramyl-[peptide] at the reducing end + a peptidoglycan chain with N-acetylglucosamine at the non-reducing end.</text>
        <dbReference type="EC" id="4.2.2.29"/>
    </reaction>
</comment>
<dbReference type="NCBIfam" id="TIGR00247">
    <property type="entry name" value="endolytic transglycosylase MltG"/>
    <property type="match status" value="1"/>
</dbReference>
<dbReference type="CDD" id="cd08010">
    <property type="entry name" value="MltG_like"/>
    <property type="match status" value="1"/>
</dbReference>
<comment type="function">
    <text evidence="7">Functions as a peptidoglycan terminase that cleaves nascent peptidoglycan strands endolytically to terminate their elongation.</text>
</comment>
<keyword evidence="1 7" id="KW-1003">Cell membrane</keyword>
<dbReference type="PANTHER" id="PTHR30518">
    <property type="entry name" value="ENDOLYTIC MUREIN TRANSGLYCOSYLASE"/>
    <property type="match status" value="1"/>
</dbReference>
<comment type="subcellular location">
    <subcellularLocation>
        <location evidence="7">Cell membrane</location>
        <topology evidence="7">Single-pass membrane protein</topology>
    </subcellularLocation>
</comment>
<evidence type="ECO:0000256" key="1">
    <source>
        <dbReference type="ARBA" id="ARBA00022475"/>
    </source>
</evidence>
<keyword evidence="9" id="KW-1185">Reference proteome</keyword>
<evidence type="ECO:0000313" key="8">
    <source>
        <dbReference type="EMBL" id="QUC09505.1"/>
    </source>
</evidence>
<dbReference type="PANTHER" id="PTHR30518:SF2">
    <property type="entry name" value="ENDOLYTIC MUREIN TRANSGLYCOSYLASE"/>
    <property type="match status" value="1"/>
</dbReference>
<dbReference type="Proteomes" id="UP000678513">
    <property type="component" value="Chromosome"/>
</dbReference>
<feature type="transmembrane region" description="Helical" evidence="7">
    <location>
        <begin position="20"/>
        <end position="42"/>
    </location>
</feature>
<evidence type="ECO:0000256" key="5">
    <source>
        <dbReference type="ARBA" id="ARBA00023239"/>
    </source>
</evidence>
<keyword evidence="6 7" id="KW-0961">Cell wall biogenesis/degradation</keyword>
<dbReference type="Pfam" id="PF02618">
    <property type="entry name" value="YceG"/>
    <property type="match status" value="1"/>
</dbReference>
<evidence type="ECO:0000256" key="6">
    <source>
        <dbReference type="ARBA" id="ARBA00023316"/>
    </source>
</evidence>
<dbReference type="RefSeq" id="WP_212327224.1">
    <property type="nucleotide sequence ID" value="NZ_AP024463.1"/>
</dbReference>
<gene>
    <name evidence="7 8" type="primary">mltG</name>
    <name evidence="8" type="ORF">J5A65_07300</name>
</gene>
<keyword evidence="5 7" id="KW-0456">Lyase</keyword>
<keyword evidence="4 7" id="KW-0472">Membrane</keyword>
<protein>
    <recommendedName>
        <fullName evidence="7">Endolytic murein transglycosylase</fullName>
        <ecNumber evidence="7">4.2.2.29</ecNumber>
    </recommendedName>
    <alternativeName>
        <fullName evidence="7">Peptidoglycan lytic transglycosylase</fullName>
    </alternativeName>
    <alternativeName>
        <fullName evidence="7">Peptidoglycan polymerization terminase</fullName>
    </alternativeName>
</protein>
<reference evidence="8 9" key="1">
    <citation type="submission" date="2021-03" db="EMBL/GenBank/DDBJ databases">
        <title>Human Oral Microbial Genomes.</title>
        <authorList>
            <person name="Johnston C.D."/>
            <person name="Chen T."/>
            <person name="Dewhirst F.E."/>
        </authorList>
    </citation>
    <scope>NUCLEOTIDE SEQUENCE [LARGE SCALE GENOMIC DNA]</scope>
    <source>
        <strain evidence="8 9">DSMZ 100122</strain>
    </source>
</reference>
<proteinExistence type="inferred from homology"/>
<keyword evidence="3 7" id="KW-1133">Transmembrane helix</keyword>
<evidence type="ECO:0000256" key="4">
    <source>
        <dbReference type="ARBA" id="ARBA00023136"/>
    </source>
</evidence>
<organism evidence="8 9">
    <name type="scientific">Arachnia rubra</name>
    <dbReference type="NCBI Taxonomy" id="1547448"/>
    <lineage>
        <taxon>Bacteria</taxon>
        <taxon>Bacillati</taxon>
        <taxon>Actinomycetota</taxon>
        <taxon>Actinomycetes</taxon>
        <taxon>Propionibacteriales</taxon>
        <taxon>Propionibacteriaceae</taxon>
        <taxon>Arachnia</taxon>
    </lineage>
</organism>